<dbReference type="RefSeq" id="WP_132030432.1">
    <property type="nucleotide sequence ID" value="NZ_SMAI01000002.1"/>
</dbReference>
<comment type="caution">
    <text evidence="5">The sequence shown here is derived from an EMBL/GenBank/DDBJ whole genome shotgun (WGS) entry which is preliminary data.</text>
</comment>
<dbReference type="PANTHER" id="PTHR40661:SF3">
    <property type="entry name" value="FELS-1 PROPHAGE TRANSCRIPTIONAL REGULATOR"/>
    <property type="match status" value="1"/>
</dbReference>
<protein>
    <submittedName>
        <fullName evidence="5">Phage repressor protein C with HTH and peptisase S24 domain</fullName>
    </submittedName>
</protein>
<dbReference type="InterPro" id="IPR015927">
    <property type="entry name" value="Peptidase_S24_S26A/B/C"/>
</dbReference>
<dbReference type="InterPro" id="IPR036286">
    <property type="entry name" value="LexA/Signal_pep-like_sf"/>
</dbReference>
<reference evidence="5 6" key="1">
    <citation type="submission" date="2019-03" db="EMBL/GenBank/DDBJ databases">
        <title>Genomic Encyclopedia of Type Strains, Phase IV (KMG-IV): sequencing the most valuable type-strain genomes for metagenomic binning, comparative biology and taxonomic classification.</title>
        <authorList>
            <person name="Goeker M."/>
        </authorList>
    </citation>
    <scope>NUCLEOTIDE SEQUENCE [LARGE SCALE GENOMIC DNA]</scope>
    <source>
        <strain evidence="5 6">DSM 9035</strain>
    </source>
</reference>
<keyword evidence="1" id="KW-0805">Transcription regulation</keyword>
<evidence type="ECO:0000259" key="4">
    <source>
        <dbReference type="Pfam" id="PF00717"/>
    </source>
</evidence>
<feature type="domain" description="Peptidase S24/S26A/S26B/S26C" evidence="4">
    <location>
        <begin position="103"/>
        <end position="221"/>
    </location>
</feature>
<dbReference type="AlphaFoldDB" id="A0A4R3M154"/>
<evidence type="ECO:0000313" key="5">
    <source>
        <dbReference type="EMBL" id="TCT06831.1"/>
    </source>
</evidence>
<dbReference type="Proteomes" id="UP000294664">
    <property type="component" value="Unassembled WGS sequence"/>
</dbReference>
<dbReference type="SUPFAM" id="SSF51306">
    <property type="entry name" value="LexA/Signal peptidase"/>
    <property type="match status" value="1"/>
</dbReference>
<proteinExistence type="predicted"/>
<keyword evidence="3" id="KW-0804">Transcription</keyword>
<dbReference type="EMBL" id="SMAI01000002">
    <property type="protein sequence ID" value="TCT06831.1"/>
    <property type="molecule type" value="Genomic_DNA"/>
</dbReference>
<sequence length="225" mass="24140">MLTHGQVWGALDRLAAQYGLSASGLAKRAGLDATSFNRSKRITPDGRPRWPSTESVAKVLAATGASVEDFTALLDGPAGSRTLPRTLGFSEEPAPPPARAIPHIGLAQAGKGGFFDDAGFPAGSGWDEILFPAVEDEHAYALEISGDSMQPLYRDGDIVIVSPAASVRRGDRVIVKTRDGQVLAKELVRRTARTVELRSLNPEHEDVQFPLSDVVFIARIVWATQ</sequence>
<name>A0A4R3M154_9HYPH</name>
<dbReference type="Gene3D" id="2.10.109.10">
    <property type="entry name" value="Umud Fragment, subunit A"/>
    <property type="match status" value="1"/>
</dbReference>
<organism evidence="5 6">
    <name type="scientific">Aquabacter spiritensis</name>
    <dbReference type="NCBI Taxonomy" id="933073"/>
    <lineage>
        <taxon>Bacteria</taxon>
        <taxon>Pseudomonadati</taxon>
        <taxon>Pseudomonadota</taxon>
        <taxon>Alphaproteobacteria</taxon>
        <taxon>Hyphomicrobiales</taxon>
        <taxon>Xanthobacteraceae</taxon>
        <taxon>Aquabacter</taxon>
    </lineage>
</organism>
<gene>
    <name evidence="5" type="ORF">EDC64_102311</name>
</gene>
<evidence type="ECO:0000256" key="3">
    <source>
        <dbReference type="ARBA" id="ARBA00023163"/>
    </source>
</evidence>
<dbReference type="InterPro" id="IPR039418">
    <property type="entry name" value="LexA-like"/>
</dbReference>
<evidence type="ECO:0000313" key="6">
    <source>
        <dbReference type="Proteomes" id="UP000294664"/>
    </source>
</evidence>
<dbReference type="GO" id="GO:0003677">
    <property type="term" value="F:DNA binding"/>
    <property type="evidence" value="ECO:0007669"/>
    <property type="project" value="UniProtKB-KW"/>
</dbReference>
<evidence type="ECO:0000256" key="1">
    <source>
        <dbReference type="ARBA" id="ARBA00023015"/>
    </source>
</evidence>
<keyword evidence="6" id="KW-1185">Reference proteome</keyword>
<accession>A0A4R3M154</accession>
<evidence type="ECO:0000256" key="2">
    <source>
        <dbReference type="ARBA" id="ARBA00023125"/>
    </source>
</evidence>
<dbReference type="CDD" id="cd06529">
    <property type="entry name" value="S24_LexA-like"/>
    <property type="match status" value="1"/>
</dbReference>
<dbReference type="Pfam" id="PF00717">
    <property type="entry name" value="Peptidase_S24"/>
    <property type="match status" value="1"/>
</dbReference>
<dbReference type="OrthoDB" id="9792157at2"/>
<dbReference type="PANTHER" id="PTHR40661">
    <property type="match status" value="1"/>
</dbReference>
<keyword evidence="2" id="KW-0238">DNA-binding</keyword>